<sequence>MSAMVILFNQAKRMPWEGRTSIYDHIRQQGGTVDGSLPDDEEFWAGSRMRWVAGGLDGALGHHAAPAGASEDVRELIRLLVKLTRKPGALKRKAVYEQLMKLDIGGSIDAVLEEIRQAPGIEPEPLFYEAKWFAECGAHRNVVKFGMAVLGLFRNEAAKDLLLTLGRHEEFTLYAAVAITNGMENSNDVLFELAQTVHGWGKIHTVERLQPDTPEIRAWLLRYGCPNSIMDEYLACICARNGELHEALSASRVDDELFEGATDIIQALLHGGPAEDIDDYEFAPQVVTDYVRLAEEQGRTAKHLTVILKLREYLDASDEGWVQRLTAGWTEERRQAAAGTCERILSKPMWQEVVMGAVKSGSPTEQWYGVSAARRLGVDIWQELFAQLTVNPLLDSHYLELMKSNDSMRIRELVDFAGQRLPLAEIASGPGEEMGFGEEFAAHRCLSSILQNLDRHEGIGLELIAAGLNSPVVNNRHMALTALEAWTVASWKARLSEVLVQVLAVDPDESVRERIRSLLEEIGISNKQATQGEA</sequence>
<accession>A0ABS4FGW4</accession>
<reference evidence="3 4" key="1">
    <citation type="submission" date="2021-03" db="EMBL/GenBank/DDBJ databases">
        <title>Genomic Encyclopedia of Type Strains, Phase IV (KMG-IV): sequencing the most valuable type-strain genomes for metagenomic binning, comparative biology and taxonomic classification.</title>
        <authorList>
            <person name="Goeker M."/>
        </authorList>
    </citation>
    <scope>NUCLEOTIDE SEQUENCE [LARGE SCALE GENOMIC DNA]</scope>
    <source>
        <strain evidence="3 4">DSM 15596</strain>
    </source>
</reference>
<dbReference type="EMBL" id="JAGGKI010000014">
    <property type="protein sequence ID" value="MBP1895495.1"/>
    <property type="molecule type" value="Genomic_DNA"/>
</dbReference>
<comment type="caution">
    <text evidence="3">The sequence shown here is derived from an EMBL/GenBank/DDBJ whole genome shotgun (WGS) entry which is preliminary data.</text>
</comment>
<evidence type="ECO:0000313" key="3">
    <source>
        <dbReference type="EMBL" id="MBP1895495.1"/>
    </source>
</evidence>
<evidence type="ECO:0000259" key="2">
    <source>
        <dbReference type="PROSITE" id="PS50110"/>
    </source>
</evidence>
<name>A0ABS4FGW4_9BACL</name>
<keyword evidence="4" id="KW-1185">Reference proteome</keyword>
<dbReference type="PROSITE" id="PS50110">
    <property type="entry name" value="RESPONSE_REGULATORY"/>
    <property type="match status" value="1"/>
</dbReference>
<proteinExistence type="predicted"/>
<gene>
    <name evidence="3" type="ORF">J2Z18_004605</name>
</gene>
<organism evidence="3 4">
    <name type="scientific">Paenibacillus lactis</name>
    <dbReference type="NCBI Taxonomy" id="228574"/>
    <lineage>
        <taxon>Bacteria</taxon>
        <taxon>Bacillati</taxon>
        <taxon>Bacillota</taxon>
        <taxon>Bacilli</taxon>
        <taxon>Bacillales</taxon>
        <taxon>Paenibacillaceae</taxon>
        <taxon>Paenibacillus</taxon>
    </lineage>
</organism>
<dbReference type="InterPro" id="IPR001789">
    <property type="entry name" value="Sig_transdc_resp-reg_receiver"/>
</dbReference>
<feature type="domain" description="Response regulatory" evidence="2">
    <location>
        <begin position="501"/>
        <end position="534"/>
    </location>
</feature>
<comment type="caution">
    <text evidence="1">Lacks conserved residue(s) required for the propagation of feature annotation.</text>
</comment>
<evidence type="ECO:0000256" key="1">
    <source>
        <dbReference type="PROSITE-ProRule" id="PRU00169"/>
    </source>
</evidence>
<dbReference type="RefSeq" id="WP_245256135.1">
    <property type="nucleotide sequence ID" value="NZ_CP139098.1"/>
</dbReference>
<protein>
    <recommendedName>
        <fullName evidence="2">Response regulatory domain-containing protein</fullName>
    </recommendedName>
</protein>
<dbReference type="GeneID" id="95406505"/>
<dbReference type="Proteomes" id="UP000706926">
    <property type="component" value="Unassembled WGS sequence"/>
</dbReference>
<evidence type="ECO:0000313" key="4">
    <source>
        <dbReference type="Proteomes" id="UP000706926"/>
    </source>
</evidence>